<evidence type="ECO:0000313" key="2">
    <source>
        <dbReference type="EnsemblPlants" id="OBART04G06210.1"/>
    </source>
</evidence>
<dbReference type="Proteomes" id="UP000026960">
    <property type="component" value="Chromosome 4"/>
</dbReference>
<evidence type="ECO:0000256" key="1">
    <source>
        <dbReference type="SAM" id="MobiDB-lite"/>
    </source>
</evidence>
<evidence type="ECO:0000313" key="3">
    <source>
        <dbReference type="Proteomes" id="UP000026960"/>
    </source>
</evidence>
<reference evidence="2" key="2">
    <citation type="submission" date="2015-03" db="UniProtKB">
        <authorList>
            <consortium name="EnsemblPlants"/>
        </authorList>
    </citation>
    <scope>IDENTIFICATION</scope>
</reference>
<protein>
    <submittedName>
        <fullName evidence="2">Uncharacterized protein</fullName>
    </submittedName>
</protein>
<dbReference type="AlphaFoldDB" id="A0A0D3FTQ2"/>
<feature type="compositionally biased region" description="Polar residues" evidence="1">
    <location>
        <begin position="95"/>
        <end position="106"/>
    </location>
</feature>
<dbReference type="HOGENOM" id="CLU_2227245_0_0_1"/>
<dbReference type="Gramene" id="OBART04G06210.1">
    <property type="protein sequence ID" value="OBART04G06210.1"/>
    <property type="gene ID" value="OBART04G06210"/>
</dbReference>
<feature type="region of interest" description="Disordered" evidence="1">
    <location>
        <begin position="84"/>
        <end position="106"/>
    </location>
</feature>
<accession>A0A0D3FTQ2</accession>
<organism evidence="2">
    <name type="scientific">Oryza barthii</name>
    <dbReference type="NCBI Taxonomy" id="65489"/>
    <lineage>
        <taxon>Eukaryota</taxon>
        <taxon>Viridiplantae</taxon>
        <taxon>Streptophyta</taxon>
        <taxon>Embryophyta</taxon>
        <taxon>Tracheophyta</taxon>
        <taxon>Spermatophyta</taxon>
        <taxon>Magnoliopsida</taxon>
        <taxon>Liliopsida</taxon>
        <taxon>Poales</taxon>
        <taxon>Poaceae</taxon>
        <taxon>BOP clade</taxon>
        <taxon>Oryzoideae</taxon>
        <taxon>Oryzeae</taxon>
        <taxon>Oryzinae</taxon>
        <taxon>Oryza</taxon>
    </lineage>
</organism>
<reference evidence="2" key="1">
    <citation type="journal article" date="2009" name="Rice">
        <title>De Novo Next Generation Sequencing of Plant Genomes.</title>
        <authorList>
            <person name="Rounsley S."/>
            <person name="Marri P.R."/>
            <person name="Yu Y."/>
            <person name="He R."/>
            <person name="Sisneros N."/>
            <person name="Goicoechea J.L."/>
            <person name="Lee S.J."/>
            <person name="Angelova A."/>
            <person name="Kudrna D."/>
            <person name="Luo M."/>
            <person name="Affourtit J."/>
            <person name="Desany B."/>
            <person name="Knight J."/>
            <person name="Niazi F."/>
            <person name="Egholm M."/>
            <person name="Wing R.A."/>
        </authorList>
    </citation>
    <scope>NUCLEOTIDE SEQUENCE [LARGE SCALE GENOMIC DNA]</scope>
    <source>
        <strain evidence="2">cv. IRGC 105608</strain>
    </source>
</reference>
<name>A0A0D3FTQ2_9ORYZ</name>
<dbReference type="PaxDb" id="65489-OBART04G06210.1"/>
<proteinExistence type="predicted"/>
<keyword evidence="3" id="KW-1185">Reference proteome</keyword>
<dbReference type="EnsemblPlants" id="OBART04G06210.1">
    <property type="protein sequence ID" value="OBART04G06210.1"/>
    <property type="gene ID" value="OBART04G06210"/>
</dbReference>
<sequence>MVRPAGGCPCLACCPAVAGSPPPHATPAAGLPQRTPRLPSAAATHAAAWLLANLGFGIGDFGSCLGGDFCFEMGSVAAQVECGPSEKGEGVENLDPTQQKWTETES</sequence>